<evidence type="ECO:0008006" key="3">
    <source>
        <dbReference type="Google" id="ProtNLM"/>
    </source>
</evidence>
<reference evidence="1 2" key="1">
    <citation type="submission" date="2013-04" db="EMBL/GenBank/DDBJ databases">
        <title>Oceanococcus atlanticus 22II-S10r2 Genome Sequencing.</title>
        <authorList>
            <person name="Lai Q."/>
            <person name="Li G."/>
            <person name="Shao Z."/>
        </authorList>
    </citation>
    <scope>NUCLEOTIDE SEQUENCE [LARGE SCALE GENOMIC DNA]</scope>
    <source>
        <strain evidence="1 2">22II-S10r2</strain>
    </source>
</reference>
<name>A0A1Y1SF43_9GAMM</name>
<dbReference type="SUPFAM" id="SSF54909">
    <property type="entry name" value="Dimeric alpha+beta barrel"/>
    <property type="match status" value="1"/>
</dbReference>
<dbReference type="InterPro" id="IPR011008">
    <property type="entry name" value="Dimeric_a/b-barrel"/>
</dbReference>
<organism evidence="1 2">
    <name type="scientific">Oceanococcus atlanticus</name>
    <dbReference type="NCBI Taxonomy" id="1317117"/>
    <lineage>
        <taxon>Bacteria</taxon>
        <taxon>Pseudomonadati</taxon>
        <taxon>Pseudomonadota</taxon>
        <taxon>Gammaproteobacteria</taxon>
        <taxon>Chromatiales</taxon>
        <taxon>Oceanococcaceae</taxon>
        <taxon>Oceanococcus</taxon>
    </lineage>
</organism>
<dbReference type="RefSeq" id="WP_083558905.1">
    <property type="nucleotide sequence ID" value="NZ_AQQV01000001.1"/>
</dbReference>
<dbReference type="OrthoDB" id="9015064at2"/>
<dbReference type="Proteomes" id="UP000192342">
    <property type="component" value="Unassembled WGS sequence"/>
</dbReference>
<comment type="caution">
    <text evidence="1">The sequence shown here is derived from an EMBL/GenBank/DDBJ whole genome shotgun (WGS) entry which is preliminary data.</text>
</comment>
<accession>A0A1Y1SF43</accession>
<keyword evidence="2" id="KW-1185">Reference proteome</keyword>
<proteinExistence type="predicted"/>
<dbReference type="STRING" id="1317117.ATO7_00185"/>
<evidence type="ECO:0000313" key="2">
    <source>
        <dbReference type="Proteomes" id="UP000192342"/>
    </source>
</evidence>
<protein>
    <recommendedName>
        <fullName evidence="3">EthD domain-containing protein</fullName>
    </recommendedName>
</protein>
<gene>
    <name evidence="1" type="ORF">ATO7_00185</name>
</gene>
<evidence type="ECO:0000313" key="1">
    <source>
        <dbReference type="EMBL" id="ORE88246.1"/>
    </source>
</evidence>
<dbReference type="AlphaFoldDB" id="A0A1Y1SF43"/>
<sequence length="249" mass="28476">MKKLIYLLWSTREMAPAERREILLDSVAPTLLDYDPIGLQINICDDLATTPSPAPTPAFSEPFIAMVDVWLDDATDPLPYEDALRRAGFQLAGYQVDEWLYTDYGEHHSANQPRDWADGQRSRGILAVTLLRKPKRLNREQWMARWFGHQSPMSERMQPRARYVRHVVETSLTPGAEAIDGIVEEDWPSGEHVTNLKLFYGAKSWWGVMRNMAIMLHSVVRILNLFNITTVMMSEYLIRTPPGHAQAPA</sequence>
<dbReference type="EMBL" id="AQQV01000001">
    <property type="protein sequence ID" value="ORE88246.1"/>
    <property type="molecule type" value="Genomic_DNA"/>
</dbReference>